<proteinExistence type="predicted"/>
<dbReference type="Gene3D" id="3.60.40.10">
    <property type="entry name" value="PPM-type phosphatase domain"/>
    <property type="match status" value="1"/>
</dbReference>
<evidence type="ECO:0008006" key="3">
    <source>
        <dbReference type="Google" id="ProtNLM"/>
    </source>
</evidence>
<dbReference type="AlphaFoldDB" id="A0A931FRF5"/>
<dbReference type="EMBL" id="JADQDO010000022">
    <property type="protein sequence ID" value="MBF9235717.1"/>
    <property type="molecule type" value="Genomic_DNA"/>
</dbReference>
<organism evidence="1 2">
    <name type="scientific">Microvirga alba</name>
    <dbReference type="NCBI Taxonomy" id="2791025"/>
    <lineage>
        <taxon>Bacteria</taxon>
        <taxon>Pseudomonadati</taxon>
        <taxon>Pseudomonadota</taxon>
        <taxon>Alphaproteobacteria</taxon>
        <taxon>Hyphomicrobiales</taxon>
        <taxon>Methylobacteriaceae</taxon>
        <taxon>Microvirga</taxon>
    </lineage>
</organism>
<protein>
    <recommendedName>
        <fullName evidence="3">PPM-type phosphatase domain-containing protein</fullName>
    </recommendedName>
</protein>
<dbReference type="Proteomes" id="UP000599312">
    <property type="component" value="Unassembled WGS sequence"/>
</dbReference>
<sequence length="335" mass="35673">MHRFEGFTQAKNPHEPESNEDRLVAVPGRLFAVIDGATDLGGLRYDDSYGHQATGGYLAAQAVADAISRMAAGPLTELPAPEATIKILNQSIASLYARLGIKAEEATAGRHRFRAGITAAFICESRLRLIAIGDCRARVNEKMVLVHDFPSDFVLSLARSLAWRRLEAQGIKADAIRPVARALIVQGLARDRVPPQGLAAVDIEAVRATVLADAEVLAACCGDAARVDAILSAGLAGIRADPDRFNASTLDGVSEASCVVRSQDFDLADITTLELASDGYPAPGRTASIVAWEEGLAHADAVDPERISSYRSTKGRSGEFFGDDRSILIVTSGRH</sequence>
<gene>
    <name evidence="1" type="ORF">I2H38_20380</name>
</gene>
<evidence type="ECO:0000313" key="1">
    <source>
        <dbReference type="EMBL" id="MBF9235717.1"/>
    </source>
</evidence>
<dbReference type="RefSeq" id="WP_196273711.1">
    <property type="nucleotide sequence ID" value="NZ_JADQDO010000022.1"/>
</dbReference>
<reference evidence="1" key="1">
    <citation type="submission" date="2020-11" db="EMBL/GenBank/DDBJ databases">
        <authorList>
            <person name="Kim M.K."/>
        </authorList>
    </citation>
    <scope>NUCLEOTIDE SEQUENCE</scope>
    <source>
        <strain evidence="1">BT350</strain>
    </source>
</reference>
<comment type="caution">
    <text evidence="1">The sequence shown here is derived from an EMBL/GenBank/DDBJ whole genome shotgun (WGS) entry which is preliminary data.</text>
</comment>
<keyword evidence="2" id="KW-1185">Reference proteome</keyword>
<dbReference type="InterPro" id="IPR036457">
    <property type="entry name" value="PPM-type-like_dom_sf"/>
</dbReference>
<accession>A0A931FRF5</accession>
<evidence type="ECO:0000313" key="2">
    <source>
        <dbReference type="Proteomes" id="UP000599312"/>
    </source>
</evidence>
<name>A0A931FRF5_9HYPH</name>